<dbReference type="SUPFAM" id="SSF69360">
    <property type="entry name" value="Cell wall binding repeat"/>
    <property type="match status" value="2"/>
</dbReference>
<dbReference type="Gene3D" id="2.10.270.10">
    <property type="entry name" value="Cholin Binding"/>
    <property type="match status" value="3"/>
</dbReference>
<keyword evidence="4" id="KW-1185">Reference proteome</keyword>
<evidence type="ECO:0000313" key="3">
    <source>
        <dbReference type="EMBL" id="CAK1247882.1"/>
    </source>
</evidence>
<evidence type="ECO:0000256" key="2">
    <source>
        <dbReference type="SAM" id="SignalP"/>
    </source>
</evidence>
<comment type="caution">
    <text evidence="3">The sequence shown here is derived from an EMBL/GenBank/DDBJ whole genome shotgun (WGS) entry which is preliminary data.</text>
</comment>
<sequence>MSFEMKKTRGTIYLASAAIALALSLGAGQGLAHADETSQITTNQAVSQSAATDHDTVTDQANQQAASQSTASAQSATASSSSSDVKAANAPTDQQSAVTDNNQANTADQNKQNQQNNQVQTEDPRQKALDKFASEHVSGYIYSPDVSTANGGYNWFEDGQLFTGFRYYTGTYYWFVNGVRQNAGWRQAWGYTYYTDNDGRAVQGNQTIDGQEFNFGNDGTYYLRSTGYLFDGSSQNGGYRWYEDGKLFTGFRYYANTYYWFIDGVRQNAGWREAWGYKYYTDNDGRAVQGTQIIDGRAHYFGDDNTYYERPLQGYIWDGSPQNGGYRWYENGELFTGFRFYTGTYYWFIDGVRQNAGWREAWGYTYYTDGDGRAVSGRQWVDGAEHFFGNDNTYYERRSTFFTDGGNIYYANGDGNIVTDWQTIDGRSVHFWADGRLDTDSVNIDFGHWSLDQRALGAPEGCEGVSFQMALSAKGKAVPDIHDIYNRIGYGFGVSPYDGFHGNPFGYGQWYTQTVLAAPLAAKLNGAYGVETKDITGAGVGEVLSQLMANNLVITYLPWNLQLNNASNNFHVQLIYGYRDGGFLIADPLTIARGANYWLSTSDWAYLNANVQPVGYGAPASMNVAVI</sequence>
<keyword evidence="2" id="KW-0732">Signal</keyword>
<organism evidence="3 4">
    <name type="scientific">Fructobacillus fructosus</name>
    <dbReference type="NCBI Taxonomy" id="1631"/>
    <lineage>
        <taxon>Bacteria</taxon>
        <taxon>Bacillati</taxon>
        <taxon>Bacillota</taxon>
        <taxon>Bacilli</taxon>
        <taxon>Lactobacillales</taxon>
        <taxon>Lactobacillaceae</taxon>
        <taxon>Fructobacillus</taxon>
    </lineage>
</organism>
<proteinExistence type="predicted"/>
<feature type="compositionally biased region" description="Low complexity" evidence="1">
    <location>
        <begin position="60"/>
        <end position="83"/>
    </location>
</feature>
<dbReference type="Proteomes" id="UP001314261">
    <property type="component" value="Unassembled WGS sequence"/>
</dbReference>
<feature type="compositionally biased region" description="Low complexity" evidence="1">
    <location>
        <begin position="99"/>
        <end position="120"/>
    </location>
</feature>
<reference evidence="3 4" key="1">
    <citation type="submission" date="2023-10" db="EMBL/GenBank/DDBJ databases">
        <authorList>
            <person name="Botero Cardona J."/>
        </authorList>
    </citation>
    <scope>NUCLEOTIDE SEQUENCE [LARGE SCALE GENOMIC DNA]</scope>
    <source>
        <strain evidence="3 4">R-54839</strain>
    </source>
</reference>
<feature type="chain" id="PRO_5047202293" evidence="2">
    <location>
        <begin position="35"/>
        <end position="627"/>
    </location>
</feature>
<evidence type="ECO:0000256" key="1">
    <source>
        <dbReference type="SAM" id="MobiDB-lite"/>
    </source>
</evidence>
<name>A0ABN9YV24_9LACO</name>
<evidence type="ECO:0000313" key="4">
    <source>
        <dbReference type="Proteomes" id="UP001314261"/>
    </source>
</evidence>
<gene>
    <name evidence="3" type="ORF">R54839_PPFHFPJH_01212</name>
</gene>
<feature type="region of interest" description="Disordered" evidence="1">
    <location>
        <begin position="43"/>
        <end position="126"/>
    </location>
</feature>
<accession>A0ABN9YV24</accession>
<protein>
    <submittedName>
        <fullName evidence="3">Glucan-binding domain (YG repeat)</fullName>
    </submittedName>
</protein>
<dbReference type="RefSeq" id="WP_010017509.1">
    <property type="nucleotide sequence ID" value="NZ_CAUZLR010000008.1"/>
</dbReference>
<feature type="signal peptide" evidence="2">
    <location>
        <begin position="1"/>
        <end position="34"/>
    </location>
</feature>
<dbReference type="EMBL" id="CAUZLR010000008">
    <property type="protein sequence ID" value="CAK1247882.1"/>
    <property type="molecule type" value="Genomic_DNA"/>
</dbReference>
<dbReference type="Gene3D" id="3.90.70.10">
    <property type="entry name" value="Cysteine proteinases"/>
    <property type="match status" value="1"/>
</dbReference>